<dbReference type="AlphaFoldDB" id="A0A0K2TLX2"/>
<accession>A0A0K2TLX2</accession>
<sequence>MYMVFRQSSYMIVQTSYQIMYDYRVIVRQKGYPLSKECDIIMDNKNNKKWVFCQQSVLGERNCSIVSLQCYA</sequence>
<dbReference type="EMBL" id="HACA01009747">
    <property type="protein sequence ID" value="CDW27108.1"/>
    <property type="molecule type" value="Transcribed_RNA"/>
</dbReference>
<evidence type="ECO:0000313" key="1">
    <source>
        <dbReference type="EMBL" id="CDW27108.1"/>
    </source>
</evidence>
<reference evidence="1" key="1">
    <citation type="submission" date="2014-05" db="EMBL/GenBank/DDBJ databases">
        <authorList>
            <person name="Chronopoulou M."/>
        </authorList>
    </citation>
    <scope>NUCLEOTIDE SEQUENCE</scope>
    <source>
        <tissue evidence="1">Whole organism</tissue>
    </source>
</reference>
<proteinExistence type="predicted"/>
<organism evidence="1">
    <name type="scientific">Lepeophtheirus salmonis</name>
    <name type="common">Salmon louse</name>
    <name type="synonym">Caligus salmonis</name>
    <dbReference type="NCBI Taxonomy" id="72036"/>
    <lineage>
        <taxon>Eukaryota</taxon>
        <taxon>Metazoa</taxon>
        <taxon>Ecdysozoa</taxon>
        <taxon>Arthropoda</taxon>
        <taxon>Crustacea</taxon>
        <taxon>Multicrustacea</taxon>
        <taxon>Hexanauplia</taxon>
        <taxon>Copepoda</taxon>
        <taxon>Siphonostomatoida</taxon>
        <taxon>Caligidae</taxon>
        <taxon>Lepeophtheirus</taxon>
    </lineage>
</organism>
<name>A0A0K2TLX2_LEPSM</name>
<protein>
    <submittedName>
        <fullName evidence="1">Uncharacterized protein</fullName>
    </submittedName>
</protein>